<comment type="caution">
    <text evidence="2">The sequence shown here is derived from an EMBL/GenBank/DDBJ whole genome shotgun (WGS) entry which is preliminary data.</text>
</comment>
<feature type="signal peptide" evidence="1">
    <location>
        <begin position="1"/>
        <end position="20"/>
    </location>
</feature>
<protein>
    <submittedName>
        <fullName evidence="2">Uncharacterized protein</fullName>
    </submittedName>
</protein>
<proteinExistence type="predicted"/>
<organism evidence="2 3">
    <name type="scientific">Telluria aromaticivorans</name>
    <dbReference type="NCBI Taxonomy" id="2725995"/>
    <lineage>
        <taxon>Bacteria</taxon>
        <taxon>Pseudomonadati</taxon>
        <taxon>Pseudomonadota</taxon>
        <taxon>Betaproteobacteria</taxon>
        <taxon>Burkholderiales</taxon>
        <taxon>Oxalobacteraceae</taxon>
        <taxon>Telluria group</taxon>
        <taxon>Telluria</taxon>
    </lineage>
</organism>
<sequence length="268" mass="29309">MRALKAIVAGSLLLCGAAGAAPGAQVKELDPVHVNAMRNPEVKKYKAILAGLDTFDKFHKLSPAVEKLEFRLSPRGKDAMPEPLAVRLAGDDGFRLPLALDANMRFVVPRSEAALDAKSELELNRKRRAYRIEPDIRTPGLGANQRRLGDLRLECKVMIAIGKEEMPLWGVILVNGILFTTDWCSFFGDEKDGVYEGVKKDAHFGYRAGRPLTRALLVEANRSALLRIDGETFEVPIGNSTWSDDAIVELSFDEPLTGTAAGTPRTAP</sequence>
<dbReference type="EMBL" id="JABAIV010000003">
    <property type="protein sequence ID" value="NNG23356.1"/>
    <property type="molecule type" value="Genomic_DNA"/>
</dbReference>
<keyword evidence="1" id="KW-0732">Signal</keyword>
<reference evidence="2 3" key="1">
    <citation type="submission" date="2020-04" db="EMBL/GenBank/DDBJ databases">
        <title>Massilia sp. nov., a cold adapted bacteria isolated from Arctic soil.</title>
        <authorList>
            <person name="Son J."/>
            <person name="Ka J.-O."/>
        </authorList>
    </citation>
    <scope>NUCLEOTIDE SEQUENCE [LARGE SCALE GENOMIC DNA]</scope>
    <source>
        <strain evidence="2 3">ML15P13</strain>
    </source>
</reference>
<evidence type="ECO:0000313" key="3">
    <source>
        <dbReference type="Proteomes" id="UP000533905"/>
    </source>
</evidence>
<keyword evidence="3" id="KW-1185">Reference proteome</keyword>
<accession>A0A7Y2JYH0</accession>
<evidence type="ECO:0000313" key="2">
    <source>
        <dbReference type="EMBL" id="NNG23356.1"/>
    </source>
</evidence>
<gene>
    <name evidence="2" type="ORF">HGB41_10145</name>
</gene>
<name>A0A7Y2JYH0_9BURK</name>
<dbReference type="AlphaFoldDB" id="A0A7Y2JYH0"/>
<feature type="chain" id="PRO_5030967928" evidence="1">
    <location>
        <begin position="21"/>
        <end position="268"/>
    </location>
</feature>
<evidence type="ECO:0000256" key="1">
    <source>
        <dbReference type="SAM" id="SignalP"/>
    </source>
</evidence>
<dbReference type="Proteomes" id="UP000533905">
    <property type="component" value="Unassembled WGS sequence"/>
</dbReference>